<gene>
    <name evidence="2" type="ORF">PanWU01x14_101570</name>
</gene>
<evidence type="ECO:0000313" key="3">
    <source>
        <dbReference type="Proteomes" id="UP000237105"/>
    </source>
</evidence>
<dbReference type="Proteomes" id="UP000237105">
    <property type="component" value="Unassembled WGS sequence"/>
</dbReference>
<comment type="caution">
    <text evidence="2">The sequence shown here is derived from an EMBL/GenBank/DDBJ whole genome shotgun (WGS) entry which is preliminary data.</text>
</comment>
<organism evidence="2 3">
    <name type="scientific">Parasponia andersonii</name>
    <name type="common">Sponia andersonii</name>
    <dbReference type="NCBI Taxonomy" id="3476"/>
    <lineage>
        <taxon>Eukaryota</taxon>
        <taxon>Viridiplantae</taxon>
        <taxon>Streptophyta</taxon>
        <taxon>Embryophyta</taxon>
        <taxon>Tracheophyta</taxon>
        <taxon>Spermatophyta</taxon>
        <taxon>Magnoliopsida</taxon>
        <taxon>eudicotyledons</taxon>
        <taxon>Gunneridae</taxon>
        <taxon>Pentapetalae</taxon>
        <taxon>rosids</taxon>
        <taxon>fabids</taxon>
        <taxon>Rosales</taxon>
        <taxon>Cannabaceae</taxon>
        <taxon>Parasponia</taxon>
    </lineage>
</organism>
<evidence type="ECO:0000313" key="2">
    <source>
        <dbReference type="EMBL" id="PON67733.1"/>
    </source>
</evidence>
<protein>
    <submittedName>
        <fullName evidence="2">Uncharacterized protein</fullName>
    </submittedName>
</protein>
<evidence type="ECO:0000256" key="1">
    <source>
        <dbReference type="SAM" id="MobiDB-lite"/>
    </source>
</evidence>
<proteinExistence type="predicted"/>
<accession>A0A2P5D373</accession>
<keyword evidence="3" id="KW-1185">Reference proteome</keyword>
<dbReference type="EMBL" id="JXTB01000069">
    <property type="protein sequence ID" value="PON67733.1"/>
    <property type="molecule type" value="Genomic_DNA"/>
</dbReference>
<sequence>KTEKFMHVENAEDLAKIGGTSKKNENKKIKGSKKHTPFSLKKDKKPCSEKNKYLQTLKFTFYMELKQSRENFHKDHDYDVNDYYHLKDENDELIQQGYLKRYQCRRDYDQREERDRLVVSPIREIWDTKIRGEICMIFGGER</sequence>
<reference evidence="3" key="1">
    <citation type="submission" date="2016-06" db="EMBL/GenBank/DDBJ databases">
        <title>Parallel loss of symbiosis genes in relatives of nitrogen-fixing non-legume Parasponia.</title>
        <authorList>
            <person name="Van Velzen R."/>
            <person name="Holmer R."/>
            <person name="Bu F."/>
            <person name="Rutten L."/>
            <person name="Van Zeijl A."/>
            <person name="Liu W."/>
            <person name="Santuari L."/>
            <person name="Cao Q."/>
            <person name="Sharma T."/>
            <person name="Shen D."/>
            <person name="Roswanjaya Y."/>
            <person name="Wardhani T."/>
            <person name="Kalhor M.S."/>
            <person name="Jansen J."/>
            <person name="Van den Hoogen J."/>
            <person name="Gungor B."/>
            <person name="Hartog M."/>
            <person name="Hontelez J."/>
            <person name="Verver J."/>
            <person name="Yang W.-C."/>
            <person name="Schijlen E."/>
            <person name="Repin R."/>
            <person name="Schilthuizen M."/>
            <person name="Schranz E."/>
            <person name="Heidstra R."/>
            <person name="Miyata K."/>
            <person name="Fedorova E."/>
            <person name="Kohlen W."/>
            <person name="Bisseling T."/>
            <person name="Smit S."/>
            <person name="Geurts R."/>
        </authorList>
    </citation>
    <scope>NUCLEOTIDE SEQUENCE [LARGE SCALE GENOMIC DNA]</scope>
    <source>
        <strain evidence="3">cv. WU1-14</strain>
    </source>
</reference>
<name>A0A2P5D373_PARAD</name>
<feature type="region of interest" description="Disordered" evidence="1">
    <location>
        <begin position="16"/>
        <end position="44"/>
    </location>
</feature>
<feature type="non-terminal residue" evidence="2">
    <location>
        <position position="1"/>
    </location>
</feature>
<dbReference type="AlphaFoldDB" id="A0A2P5D373"/>